<dbReference type="GeneID" id="106812660"/>
<dbReference type="Gene3D" id="1.10.150.210">
    <property type="entry name" value="Phosphoserine phosphatase, domain 2"/>
    <property type="match status" value="1"/>
</dbReference>
<gene>
    <name evidence="13" type="primary">LOC106812660</name>
</gene>
<dbReference type="RefSeq" id="XP_014672070.1">
    <property type="nucleotide sequence ID" value="XM_014816584.1"/>
</dbReference>
<evidence type="ECO:0000256" key="4">
    <source>
        <dbReference type="ARBA" id="ARBA00012640"/>
    </source>
</evidence>
<dbReference type="PANTHER" id="PTHR43344:SF2">
    <property type="entry name" value="PHOSPHOSERINE PHOSPHATASE"/>
    <property type="match status" value="1"/>
</dbReference>
<dbReference type="InterPro" id="IPR023214">
    <property type="entry name" value="HAD_sf"/>
</dbReference>
<comment type="similarity">
    <text evidence="3">Belongs to the HAD-like hydrolase superfamily. SerB family.</text>
</comment>
<keyword evidence="10" id="KW-0718">Serine biosynthesis</keyword>
<evidence type="ECO:0000256" key="7">
    <source>
        <dbReference type="ARBA" id="ARBA00022723"/>
    </source>
</evidence>
<evidence type="ECO:0000256" key="11">
    <source>
        <dbReference type="ARBA" id="ARBA00031693"/>
    </source>
</evidence>
<evidence type="ECO:0000256" key="1">
    <source>
        <dbReference type="ARBA" id="ARBA00001946"/>
    </source>
</evidence>
<evidence type="ECO:0000256" key="3">
    <source>
        <dbReference type="ARBA" id="ARBA00009184"/>
    </source>
</evidence>
<evidence type="ECO:0000313" key="12">
    <source>
        <dbReference type="Proteomes" id="UP000695022"/>
    </source>
</evidence>
<comment type="cofactor">
    <cofactor evidence="1">
        <name>Mg(2+)</name>
        <dbReference type="ChEBI" id="CHEBI:18420"/>
    </cofactor>
</comment>
<evidence type="ECO:0000256" key="10">
    <source>
        <dbReference type="ARBA" id="ARBA00023299"/>
    </source>
</evidence>
<evidence type="ECO:0000256" key="2">
    <source>
        <dbReference type="ARBA" id="ARBA00005135"/>
    </source>
</evidence>
<keyword evidence="9" id="KW-0460">Magnesium</keyword>
<keyword evidence="7" id="KW-0479">Metal-binding</keyword>
<dbReference type="Proteomes" id="UP000695022">
    <property type="component" value="Unplaced"/>
</dbReference>
<keyword evidence="6" id="KW-0028">Amino-acid biosynthesis</keyword>
<dbReference type="Pfam" id="PF12710">
    <property type="entry name" value="HAD"/>
    <property type="match status" value="1"/>
</dbReference>
<dbReference type="InterPro" id="IPR004469">
    <property type="entry name" value="PSP"/>
</dbReference>
<evidence type="ECO:0000256" key="8">
    <source>
        <dbReference type="ARBA" id="ARBA00022801"/>
    </source>
</evidence>
<dbReference type="NCBIfam" id="TIGR00338">
    <property type="entry name" value="serB"/>
    <property type="match status" value="1"/>
</dbReference>
<evidence type="ECO:0000256" key="6">
    <source>
        <dbReference type="ARBA" id="ARBA00022605"/>
    </source>
</evidence>
<organism evidence="12 13">
    <name type="scientific">Priapulus caudatus</name>
    <name type="common">Priapulid worm</name>
    <dbReference type="NCBI Taxonomy" id="37621"/>
    <lineage>
        <taxon>Eukaryota</taxon>
        <taxon>Metazoa</taxon>
        <taxon>Ecdysozoa</taxon>
        <taxon>Scalidophora</taxon>
        <taxon>Priapulida</taxon>
        <taxon>Priapulimorpha</taxon>
        <taxon>Priapulimorphida</taxon>
        <taxon>Priapulidae</taxon>
        <taxon>Priapulus</taxon>
    </lineage>
</organism>
<sequence>MATEMDTKRLLCCCDAICFDVDSTVCIDEVIDAFATYLGCGKEIAQLTADAMKGDVTFRSALKQRLDLMNPKHAQYQSFIEKQSVSFTPRIRELMKLLHKRGAAVYLVSGGFRAFLLPLAKLLDVPAENVYANRLLFDDQGNYTGFDVHEPTSESGGKSRVVDQLRSTHGYNTIVMVGDGATDLETFPNHADAFIGFGGNQVRDKVKKESKWFVTDFKELIDELQEA</sequence>
<dbReference type="InterPro" id="IPR036412">
    <property type="entry name" value="HAD-like_sf"/>
</dbReference>
<reference evidence="13" key="1">
    <citation type="submission" date="2025-08" db="UniProtKB">
        <authorList>
            <consortium name="RefSeq"/>
        </authorList>
    </citation>
    <scope>IDENTIFICATION</scope>
</reference>
<dbReference type="PANTHER" id="PTHR43344">
    <property type="entry name" value="PHOSPHOSERINE PHOSPHATASE"/>
    <property type="match status" value="1"/>
</dbReference>
<protein>
    <recommendedName>
        <fullName evidence="5">Phosphoserine phosphatase</fullName>
        <ecNumber evidence="4">3.1.3.3</ecNumber>
    </recommendedName>
    <alternativeName>
        <fullName evidence="11">O-phosphoserine phosphohydrolase</fullName>
    </alternativeName>
</protein>
<accession>A0ABM1EIP9</accession>
<dbReference type="CDD" id="cd04309">
    <property type="entry name" value="HAD_PSP_eu"/>
    <property type="match status" value="1"/>
</dbReference>
<evidence type="ECO:0000313" key="13">
    <source>
        <dbReference type="RefSeq" id="XP_014672070.1"/>
    </source>
</evidence>
<dbReference type="SUPFAM" id="SSF56784">
    <property type="entry name" value="HAD-like"/>
    <property type="match status" value="1"/>
</dbReference>
<proteinExistence type="inferred from homology"/>
<dbReference type="NCBIfam" id="TIGR01488">
    <property type="entry name" value="HAD-SF-IB"/>
    <property type="match status" value="1"/>
</dbReference>
<dbReference type="InterPro" id="IPR050582">
    <property type="entry name" value="HAD-like_SerB"/>
</dbReference>
<keyword evidence="12" id="KW-1185">Reference proteome</keyword>
<evidence type="ECO:0000256" key="5">
    <source>
        <dbReference type="ARBA" id="ARBA00015196"/>
    </source>
</evidence>
<name>A0ABM1EIP9_PRICU</name>
<comment type="pathway">
    <text evidence="2">Amino-acid biosynthesis; L-serine biosynthesis; L-serine from 3-phospho-D-glycerate: step 3/3.</text>
</comment>
<keyword evidence="8" id="KW-0378">Hydrolase</keyword>
<evidence type="ECO:0000256" key="9">
    <source>
        <dbReference type="ARBA" id="ARBA00022842"/>
    </source>
</evidence>
<dbReference type="EC" id="3.1.3.3" evidence="4"/>
<dbReference type="Gene3D" id="3.40.50.1000">
    <property type="entry name" value="HAD superfamily/HAD-like"/>
    <property type="match status" value="1"/>
</dbReference>